<organism evidence="6 7">
    <name type="scientific">Paraeggerthella hongkongensis</name>
    <dbReference type="NCBI Taxonomy" id="230658"/>
    <lineage>
        <taxon>Bacteria</taxon>
        <taxon>Bacillati</taxon>
        <taxon>Actinomycetota</taxon>
        <taxon>Coriobacteriia</taxon>
        <taxon>Eggerthellales</taxon>
        <taxon>Eggerthellaceae</taxon>
        <taxon>Paraeggerthella</taxon>
    </lineage>
</organism>
<reference evidence="7" key="1">
    <citation type="submission" date="2018-05" db="EMBL/GenBank/DDBJ databases">
        <title>Genome Sequencing of selected type strains of the family Eggerthellaceae.</title>
        <authorList>
            <person name="Danylec N."/>
            <person name="Stoll D.A."/>
            <person name="Doetsch A."/>
            <person name="Huch M."/>
        </authorList>
    </citation>
    <scope>NUCLEOTIDE SEQUENCE [LARGE SCALE GENOMIC DNA]</scope>
    <source>
        <strain evidence="7">DSM 16106</strain>
    </source>
</reference>
<evidence type="ECO:0000313" key="6">
    <source>
        <dbReference type="EMBL" id="RNL48305.1"/>
    </source>
</evidence>
<dbReference type="SUPFAM" id="SSF46894">
    <property type="entry name" value="C-terminal effector domain of the bipartite response regulators"/>
    <property type="match status" value="1"/>
</dbReference>
<sequence length="323" mass="36684">MDMGLVLFYYTLFVLLAVILTAAACIASYLVSHTKALLYAFFGFLFYFFDVALVFQDDFMVQRSADLAATPFFIGSPVASIIIGGGALMSFWLVVCEYIEERRLLSQWLPGLAFVLGSVATLLLMEPGNVQEFFFYSMRELMMYWMLIYAAVVYAVSDDEVRRIRMKRFRKLYLCLWILATLVLLENVLFLLIVGPSMVAEGLLPFFPQRNFAENLLVLCCAFVACRGSWRNLSLRHADPPTQGGESLQGFIEHNLGAYTAARRLSKREEDVLRLVLLGKDNQNIATTLSLAPGTVKVHMHHILQKTGKGNRKELMQDFWEFS</sequence>
<keyword evidence="7" id="KW-1185">Reference proteome</keyword>
<feature type="transmembrane region" description="Helical" evidence="4">
    <location>
        <begin position="6"/>
        <end position="30"/>
    </location>
</feature>
<evidence type="ECO:0000256" key="1">
    <source>
        <dbReference type="ARBA" id="ARBA00023015"/>
    </source>
</evidence>
<dbReference type="InterPro" id="IPR016032">
    <property type="entry name" value="Sig_transdc_resp-reg_C-effctor"/>
</dbReference>
<feature type="transmembrane region" description="Helical" evidence="4">
    <location>
        <begin position="67"/>
        <end position="95"/>
    </location>
</feature>
<dbReference type="GO" id="GO:0006355">
    <property type="term" value="P:regulation of DNA-templated transcription"/>
    <property type="evidence" value="ECO:0007669"/>
    <property type="project" value="InterPro"/>
</dbReference>
<dbReference type="PRINTS" id="PR00038">
    <property type="entry name" value="HTHLUXR"/>
</dbReference>
<evidence type="ECO:0000256" key="4">
    <source>
        <dbReference type="SAM" id="Phobius"/>
    </source>
</evidence>
<dbReference type="AlphaFoldDB" id="A0A3N0BJX2"/>
<proteinExistence type="predicted"/>
<name>A0A3N0BJX2_9ACTN</name>
<keyword evidence="4" id="KW-1133">Transmembrane helix</keyword>
<keyword evidence="3" id="KW-0804">Transcription</keyword>
<feature type="domain" description="HTH luxR-type" evidence="5">
    <location>
        <begin position="258"/>
        <end position="323"/>
    </location>
</feature>
<dbReference type="EMBL" id="QICD01000002">
    <property type="protein sequence ID" value="RNL48305.1"/>
    <property type="molecule type" value="Genomic_DNA"/>
</dbReference>
<evidence type="ECO:0000256" key="3">
    <source>
        <dbReference type="ARBA" id="ARBA00023163"/>
    </source>
</evidence>
<dbReference type="GO" id="GO:0003677">
    <property type="term" value="F:DNA binding"/>
    <property type="evidence" value="ECO:0007669"/>
    <property type="project" value="UniProtKB-KW"/>
</dbReference>
<comment type="caution">
    <text evidence="6">The sequence shown here is derived from an EMBL/GenBank/DDBJ whole genome shotgun (WGS) entry which is preliminary data.</text>
</comment>
<feature type="transmembrane region" description="Helical" evidence="4">
    <location>
        <begin position="176"/>
        <end position="200"/>
    </location>
</feature>
<dbReference type="Gene3D" id="1.10.10.10">
    <property type="entry name" value="Winged helix-like DNA-binding domain superfamily/Winged helix DNA-binding domain"/>
    <property type="match status" value="1"/>
</dbReference>
<keyword evidence="2" id="KW-0238">DNA-binding</keyword>
<keyword evidence="4" id="KW-0812">Transmembrane</keyword>
<evidence type="ECO:0000259" key="5">
    <source>
        <dbReference type="PROSITE" id="PS50043"/>
    </source>
</evidence>
<accession>A0A3N0BJX2</accession>
<keyword evidence="1" id="KW-0805">Transcription regulation</keyword>
<feature type="transmembrane region" description="Helical" evidence="4">
    <location>
        <begin position="107"/>
        <end position="125"/>
    </location>
</feature>
<feature type="transmembrane region" description="Helical" evidence="4">
    <location>
        <begin position="37"/>
        <end position="55"/>
    </location>
</feature>
<dbReference type="PANTHER" id="PTHR44688">
    <property type="entry name" value="DNA-BINDING TRANSCRIPTIONAL ACTIVATOR DEVR_DOSR"/>
    <property type="match status" value="1"/>
</dbReference>
<gene>
    <name evidence="6" type="ORF">DMP08_01415</name>
</gene>
<dbReference type="CDD" id="cd06170">
    <property type="entry name" value="LuxR_C_like"/>
    <property type="match status" value="1"/>
</dbReference>
<dbReference type="Proteomes" id="UP000278632">
    <property type="component" value="Unassembled WGS sequence"/>
</dbReference>
<dbReference type="RefSeq" id="WP_123191233.1">
    <property type="nucleotide sequence ID" value="NZ_QICD01000002.1"/>
</dbReference>
<dbReference type="OrthoDB" id="3264440at2"/>
<dbReference type="PROSITE" id="PS50043">
    <property type="entry name" value="HTH_LUXR_2"/>
    <property type="match status" value="1"/>
</dbReference>
<evidence type="ECO:0000256" key="2">
    <source>
        <dbReference type="ARBA" id="ARBA00023125"/>
    </source>
</evidence>
<dbReference type="PANTHER" id="PTHR44688:SF16">
    <property type="entry name" value="DNA-BINDING TRANSCRIPTIONAL ACTIVATOR DEVR_DOSR"/>
    <property type="match status" value="1"/>
</dbReference>
<dbReference type="PROSITE" id="PS00622">
    <property type="entry name" value="HTH_LUXR_1"/>
    <property type="match status" value="1"/>
</dbReference>
<dbReference type="Pfam" id="PF00196">
    <property type="entry name" value="GerE"/>
    <property type="match status" value="1"/>
</dbReference>
<feature type="transmembrane region" description="Helical" evidence="4">
    <location>
        <begin position="137"/>
        <end position="156"/>
    </location>
</feature>
<keyword evidence="4" id="KW-0472">Membrane</keyword>
<dbReference type="InterPro" id="IPR000792">
    <property type="entry name" value="Tscrpt_reg_LuxR_C"/>
</dbReference>
<protein>
    <submittedName>
        <fullName evidence="6">LuxR family transcriptional regulator</fullName>
    </submittedName>
</protein>
<evidence type="ECO:0000313" key="7">
    <source>
        <dbReference type="Proteomes" id="UP000278632"/>
    </source>
</evidence>
<dbReference type="InterPro" id="IPR036388">
    <property type="entry name" value="WH-like_DNA-bd_sf"/>
</dbReference>
<dbReference type="SMART" id="SM00421">
    <property type="entry name" value="HTH_LUXR"/>
    <property type="match status" value="1"/>
</dbReference>